<protein>
    <submittedName>
        <fullName evidence="1">Uncharacterized protein</fullName>
    </submittedName>
</protein>
<dbReference type="Proteomes" id="UP001207468">
    <property type="component" value="Unassembled WGS sequence"/>
</dbReference>
<keyword evidence="2" id="KW-1185">Reference proteome</keyword>
<organism evidence="1 2">
    <name type="scientific">Russula earlei</name>
    <dbReference type="NCBI Taxonomy" id="71964"/>
    <lineage>
        <taxon>Eukaryota</taxon>
        <taxon>Fungi</taxon>
        <taxon>Dikarya</taxon>
        <taxon>Basidiomycota</taxon>
        <taxon>Agaricomycotina</taxon>
        <taxon>Agaricomycetes</taxon>
        <taxon>Russulales</taxon>
        <taxon>Russulaceae</taxon>
        <taxon>Russula</taxon>
    </lineage>
</organism>
<name>A0ACC0UAU9_9AGAM</name>
<dbReference type="EMBL" id="JAGFNK010000078">
    <property type="protein sequence ID" value="KAI9508833.1"/>
    <property type="molecule type" value="Genomic_DNA"/>
</dbReference>
<accession>A0ACC0UAU9</accession>
<reference evidence="1" key="1">
    <citation type="submission" date="2021-03" db="EMBL/GenBank/DDBJ databases">
        <title>Evolutionary priming and transition to the ectomycorrhizal habit in an iconic lineage of mushroom-forming fungi: is preadaptation a requirement?</title>
        <authorList>
            <consortium name="DOE Joint Genome Institute"/>
            <person name="Looney B.P."/>
            <person name="Miyauchi S."/>
            <person name="Morin E."/>
            <person name="Drula E."/>
            <person name="Courty P.E."/>
            <person name="Chicoki N."/>
            <person name="Fauchery L."/>
            <person name="Kohler A."/>
            <person name="Kuo A."/>
            <person name="LaButti K."/>
            <person name="Pangilinan J."/>
            <person name="Lipzen A."/>
            <person name="Riley R."/>
            <person name="Andreopoulos W."/>
            <person name="He G."/>
            <person name="Johnson J."/>
            <person name="Barry K.W."/>
            <person name="Grigoriev I.V."/>
            <person name="Nagy L."/>
            <person name="Hibbett D."/>
            <person name="Henrissat B."/>
            <person name="Matheny P.B."/>
            <person name="Labbe J."/>
            <person name="Martin A.F."/>
        </authorList>
    </citation>
    <scope>NUCLEOTIDE SEQUENCE</scope>
    <source>
        <strain evidence="1">BPL698</strain>
    </source>
</reference>
<evidence type="ECO:0000313" key="2">
    <source>
        <dbReference type="Proteomes" id="UP001207468"/>
    </source>
</evidence>
<comment type="caution">
    <text evidence="1">The sequence shown here is derived from an EMBL/GenBank/DDBJ whole genome shotgun (WGS) entry which is preliminary data.</text>
</comment>
<sequence>MCVLPWFYHKSAVGRGGHRVDASRNLWTGSGLKMESVSTDVAWGRGSYDNKILTSARNGELIMWDLNKLGPSKYERRTRLHLRSIHVLAYSPIVANYCMTGSADGDVRVWDLRDMKNSVIRLHHPTAVRTAAFSCSQACPVHAIVGLDNGSLYRYDLSMGSKGQLDRLPVAHTGPILTLDWCAPDGGVPGAGGWIASGSLDRTVKVWDITGPHVERIPAYTLATRFSVRRVRWRPGYECELAVASNAEFGMGSMPEINDSSTILDVDPEKPEVAPTKRRIDIGDAIEIWDVRRGHIAKWQVGGSAIEGGVTDFEFRDSHALWTQHTSGTFAQLDLRNSYRALDAVPRLAASWAVSHSLAFVADKKVPWEVPYDDIDPKIRLSAPFPKANVLGSKPFKPVVQTVGTHVFDPSHQDSDRFSILAKGYVVDGSDKVTICENNAQIALQADHYQVFQMWCLLRSLFAHATASPLTSRPPTPPLSPLSLSSRTLPQSHSAPTAIATSASSSLPPPDTPKGLSPDPLLNGHTPYPSSGGSPLPASSTSTSNSPSPQRVPNATQTISISSPQSVLSTPSTTSPSPSSFSRRPSSAAFLANRPRALPPLRRPSISTPSLVQSDSPSSPSLRHIGEGTLDDSDSSGSESDLSSLPSASAVSPTTHASSRFSITQPHPSPLSRVAAAGHQTWTEDEREMDSDSPSPASTDTESDGETAPTRTRARSQSLRRRAARHSSRSATRALSGPARPARVPLARPGSRSSMRTVTAHDDGEHELPFLPPTQATSTSRVTSGGVSVSDGLFGSNADAHGDASDAQDVIVRDTVRRRVESVRKAIRCALREALEERAEAGDVQTCAMLALVASEELQIGTQRVQLFVEAYIDLLTRMKLYITAVYLRKHSVLPDIRSPANLQTTVYMSCGRCGKPILAQRGGSMCPTCRLPAAKCSICHLPVKSLLFQCVVCSHGGHQACYRRFYAEMPLALLPASRSSSPASQPKLPPRPGCSTSRGKDGEGDDTTELVVPDDPFDTSTVAPAPRQLMGHSCAAGCGHFCWVANFREDEKH</sequence>
<gene>
    <name evidence="1" type="ORF">F5148DRAFT_1192288</name>
</gene>
<evidence type="ECO:0000313" key="1">
    <source>
        <dbReference type="EMBL" id="KAI9508833.1"/>
    </source>
</evidence>
<proteinExistence type="predicted"/>